<dbReference type="InterPro" id="IPR034746">
    <property type="entry name" value="POTRA"/>
</dbReference>
<evidence type="ECO:0000313" key="11">
    <source>
        <dbReference type="EMBL" id="CAG37624.1"/>
    </source>
</evidence>
<reference evidence="12" key="1">
    <citation type="journal article" date="2004" name="Environ. Microbiol.">
        <title>The genome of Desulfotalea psychrophila, a sulfate-reducing bacterium from permanently cold Arctic sediments.</title>
        <authorList>
            <person name="Rabus R."/>
            <person name="Ruepp A."/>
            <person name="Frickey T."/>
            <person name="Rattei T."/>
            <person name="Fartmann B."/>
            <person name="Stark M."/>
            <person name="Bauer M."/>
            <person name="Zibat A."/>
            <person name="Lombardot T."/>
            <person name="Becker I."/>
            <person name="Amann J."/>
            <person name="Gellner K."/>
            <person name="Teeling H."/>
            <person name="Leuschner W.D."/>
            <person name="Gloeckner F.-O."/>
            <person name="Lupas A.N."/>
            <person name="Amann R."/>
            <person name="Klenk H.-P."/>
        </authorList>
    </citation>
    <scope>NUCLEOTIDE SEQUENCE [LARGE SCALE GENOMIC DNA]</scope>
    <source>
        <strain evidence="12">DSM 12343 / LSv54</strain>
    </source>
</reference>
<dbReference type="InterPro" id="IPR005548">
    <property type="entry name" value="Cell_div_FtsQ/DivIB_C"/>
</dbReference>
<dbReference type="GO" id="GO:0016020">
    <property type="term" value="C:membrane"/>
    <property type="evidence" value="ECO:0007669"/>
    <property type="project" value="UniProtKB-SubCell"/>
</dbReference>
<dbReference type="KEGG" id="dps:DP2895"/>
<keyword evidence="8" id="KW-0131">Cell cycle</keyword>
<feature type="domain" description="POTRA" evidence="10">
    <location>
        <begin position="51"/>
        <end position="120"/>
    </location>
</feature>
<dbReference type="PROSITE" id="PS51779">
    <property type="entry name" value="POTRA"/>
    <property type="match status" value="1"/>
</dbReference>
<evidence type="ECO:0000256" key="7">
    <source>
        <dbReference type="ARBA" id="ARBA00023136"/>
    </source>
</evidence>
<proteinExistence type="predicted"/>
<organism evidence="11 12">
    <name type="scientific">Desulfotalea psychrophila (strain LSv54 / DSM 12343)</name>
    <dbReference type="NCBI Taxonomy" id="177439"/>
    <lineage>
        <taxon>Bacteria</taxon>
        <taxon>Pseudomonadati</taxon>
        <taxon>Thermodesulfobacteriota</taxon>
        <taxon>Desulfobulbia</taxon>
        <taxon>Desulfobulbales</taxon>
        <taxon>Desulfocapsaceae</taxon>
        <taxon>Desulfotalea</taxon>
    </lineage>
</organism>
<dbReference type="AlphaFoldDB" id="Q6AJ56"/>
<evidence type="ECO:0000313" key="12">
    <source>
        <dbReference type="Proteomes" id="UP000000602"/>
    </source>
</evidence>
<dbReference type="InterPro" id="IPR026579">
    <property type="entry name" value="FtsQ"/>
</dbReference>
<feature type="transmembrane region" description="Helical" evidence="9">
    <location>
        <begin position="12"/>
        <end position="34"/>
    </location>
</feature>
<evidence type="ECO:0000256" key="4">
    <source>
        <dbReference type="ARBA" id="ARBA00022618"/>
    </source>
</evidence>
<evidence type="ECO:0000256" key="9">
    <source>
        <dbReference type="SAM" id="Phobius"/>
    </source>
</evidence>
<dbReference type="InterPro" id="IPR013685">
    <property type="entry name" value="POTRA_FtsQ_type"/>
</dbReference>
<dbReference type="GO" id="GO:0090529">
    <property type="term" value="P:cell septum assembly"/>
    <property type="evidence" value="ECO:0007669"/>
    <property type="project" value="InterPro"/>
</dbReference>
<sequence>MRSCSCSVKRQLFSPIQKCVVGLLTCSLLAVIFLCSDPHTVGRLLGKIPYFRVEEVKFSGQHRMSSADLYRQTGILRYQNSLFSVDADVVAARLEDLIWVEKASVSFDWPSTVNIRIKEQVPVALVHTPGEKETFFYLSKSGDIFSSPRSGDSLDFPIITGIHLLEDEAFEQALKNVVLFMDKVVHNNPNLPVHAISEIYVDEQGELTLFLVDYSFPIYIGSTSVGKAYKYLVRILADIYNHPRRNSIAKIGYIQLDYMKDRVLVAESESS</sequence>
<dbReference type="STRING" id="177439.DP2895"/>
<gene>
    <name evidence="11" type="ordered locus">DP2895</name>
</gene>
<evidence type="ECO:0000256" key="8">
    <source>
        <dbReference type="ARBA" id="ARBA00023306"/>
    </source>
</evidence>
<comment type="subcellular location">
    <subcellularLocation>
        <location evidence="1">Membrane</location>
    </subcellularLocation>
</comment>
<keyword evidence="7 9" id="KW-0472">Membrane</keyword>
<name>Q6AJ56_DESPS</name>
<evidence type="ECO:0000259" key="10">
    <source>
        <dbReference type="PROSITE" id="PS51779"/>
    </source>
</evidence>
<dbReference type="Pfam" id="PF08478">
    <property type="entry name" value="POTRA_1"/>
    <property type="match status" value="1"/>
</dbReference>
<dbReference type="eggNOG" id="COG1589">
    <property type="taxonomic scope" value="Bacteria"/>
</dbReference>
<protein>
    <submittedName>
        <fullName evidence="11">Related to cell division protein FtsQ</fullName>
    </submittedName>
</protein>
<dbReference type="Gene3D" id="3.10.20.310">
    <property type="entry name" value="membrane protein fhac"/>
    <property type="match status" value="1"/>
</dbReference>
<keyword evidence="12" id="KW-1185">Reference proteome</keyword>
<keyword evidence="4 11" id="KW-0132">Cell division</keyword>
<evidence type="ECO:0000256" key="5">
    <source>
        <dbReference type="ARBA" id="ARBA00022692"/>
    </source>
</evidence>
<accession>Q6AJ56</accession>
<dbReference type="Proteomes" id="UP000000602">
    <property type="component" value="Chromosome"/>
</dbReference>
<evidence type="ECO:0000256" key="6">
    <source>
        <dbReference type="ARBA" id="ARBA00022989"/>
    </source>
</evidence>
<keyword evidence="5 9" id="KW-0812">Transmembrane</keyword>
<keyword evidence="3" id="KW-0997">Cell inner membrane</keyword>
<evidence type="ECO:0000256" key="1">
    <source>
        <dbReference type="ARBA" id="ARBA00004370"/>
    </source>
</evidence>
<dbReference type="PANTHER" id="PTHR35851:SF1">
    <property type="entry name" value="CELL DIVISION PROTEIN FTSQ"/>
    <property type="match status" value="1"/>
</dbReference>
<keyword evidence="2" id="KW-1003">Cell membrane</keyword>
<dbReference type="EMBL" id="CR522870">
    <property type="protein sequence ID" value="CAG37624.1"/>
    <property type="molecule type" value="Genomic_DNA"/>
</dbReference>
<keyword evidence="6 9" id="KW-1133">Transmembrane helix</keyword>
<dbReference type="Pfam" id="PF03799">
    <property type="entry name" value="FtsQ_DivIB_C"/>
    <property type="match status" value="1"/>
</dbReference>
<evidence type="ECO:0000256" key="2">
    <source>
        <dbReference type="ARBA" id="ARBA00022475"/>
    </source>
</evidence>
<dbReference type="PANTHER" id="PTHR35851">
    <property type="entry name" value="CELL DIVISION PROTEIN FTSQ"/>
    <property type="match status" value="1"/>
</dbReference>
<evidence type="ECO:0000256" key="3">
    <source>
        <dbReference type="ARBA" id="ARBA00022519"/>
    </source>
</evidence>
<dbReference type="HOGENOM" id="CLU_1025751_0_0_7"/>